<name>A0A383U1Y7_9FLAO</name>
<organism evidence="3 4">
    <name type="scientific">Candidatus Ornithobacterium hominis</name>
    <dbReference type="NCBI Taxonomy" id="2497989"/>
    <lineage>
        <taxon>Bacteria</taxon>
        <taxon>Pseudomonadati</taxon>
        <taxon>Bacteroidota</taxon>
        <taxon>Flavobacteriia</taxon>
        <taxon>Flavobacteriales</taxon>
        <taxon>Weeksellaceae</taxon>
        <taxon>Ornithobacterium</taxon>
    </lineage>
</organism>
<dbReference type="OrthoDB" id="1147023at2"/>
<feature type="signal peptide" evidence="1">
    <location>
        <begin position="1"/>
        <end position="20"/>
    </location>
</feature>
<dbReference type="Proteomes" id="UP000262142">
    <property type="component" value="Unassembled WGS sequence"/>
</dbReference>
<evidence type="ECO:0000313" key="4">
    <source>
        <dbReference type="Proteomes" id="UP000262142"/>
    </source>
</evidence>
<dbReference type="EMBL" id="UNSC01000005">
    <property type="protein sequence ID" value="SZD73419.1"/>
    <property type="molecule type" value="Genomic_DNA"/>
</dbReference>
<accession>A0A383U1Y7</accession>
<dbReference type="Pfam" id="PF14322">
    <property type="entry name" value="SusD-like_3"/>
    <property type="match status" value="1"/>
</dbReference>
<dbReference type="Gene3D" id="1.25.40.390">
    <property type="match status" value="1"/>
</dbReference>
<evidence type="ECO:0000259" key="2">
    <source>
        <dbReference type="Pfam" id="PF14322"/>
    </source>
</evidence>
<gene>
    <name evidence="3" type="ORF">SAMEA104719789_01231</name>
</gene>
<keyword evidence="4" id="KW-1185">Reference proteome</keyword>
<keyword evidence="1" id="KW-0732">Signal</keyword>
<feature type="domain" description="SusD-like N-terminal" evidence="2">
    <location>
        <begin position="24"/>
        <end position="228"/>
    </location>
</feature>
<dbReference type="AlphaFoldDB" id="A0A383U1Y7"/>
<feature type="chain" id="PRO_5016896735" description="SusD-like N-terminal domain-containing protein" evidence="1">
    <location>
        <begin position="21"/>
        <end position="521"/>
    </location>
</feature>
<evidence type="ECO:0000256" key="1">
    <source>
        <dbReference type="SAM" id="SignalP"/>
    </source>
</evidence>
<dbReference type="InterPro" id="IPR011990">
    <property type="entry name" value="TPR-like_helical_dom_sf"/>
</dbReference>
<sequence>MKKYIFKTKIIAALSLLTFASCNDYLDELPDNRTQIDSKVKIQKLLNSAYLSKNSYALVTEISSDNIADYGISNPNTQRILEQISYWKDITEINNDDLKNFWEECYLSIANANQALHSIEEYHGKEDLSAEKGEALVARAYLHFLLVNVFSKNYNPANSGSDLGVVYMEKPEKTLNPTYKRESVASIYEKIERDLEAGLPLINDEIYKVSKFHFTKSAAYAFAARFYLFYEKWDKAEKYADLALGNTPKLRNWEKMSLLPKSAKVLSKAYFEDNSNYLLQTSTSNIGLIFGAYYTGGRFSHTQFVNDKLTFNAPMPWAPNGVESSSFHVRPSVYPATNLDKVLLHKMPYLFEYTDPVTGTGYNRSVLTPLHAEETLLVRAEAKILQGKFDEGLKDIHLWTSNFYKVNTQVSIEENNQFYDNIPYASSETLSVKNKLNPAFTVSAGTQENLIHYLLHCRRILTIHEGLRWFDLKRYGIEVFRIQYDASSIPRIAESLKPNDPRRALQLPADVISAGLEANPR</sequence>
<proteinExistence type="predicted"/>
<reference evidence="3 4" key="1">
    <citation type="submission" date="2018-09" db="EMBL/GenBank/DDBJ databases">
        <authorList>
            <consortium name="Pathogen Informatics"/>
        </authorList>
    </citation>
    <scope>NUCLEOTIDE SEQUENCE [LARGE SCALE GENOMIC DNA]</scope>
    <source>
        <strain evidence="3 4">OH-22767</strain>
    </source>
</reference>
<dbReference type="RefSeq" id="WP_119059491.1">
    <property type="nucleotide sequence ID" value="NZ_UNSC01000005.1"/>
</dbReference>
<evidence type="ECO:0000313" key="3">
    <source>
        <dbReference type="EMBL" id="SZD73419.1"/>
    </source>
</evidence>
<dbReference type="SUPFAM" id="SSF48452">
    <property type="entry name" value="TPR-like"/>
    <property type="match status" value="1"/>
</dbReference>
<dbReference type="InterPro" id="IPR033985">
    <property type="entry name" value="SusD-like_N"/>
</dbReference>
<dbReference type="PROSITE" id="PS51257">
    <property type="entry name" value="PROKAR_LIPOPROTEIN"/>
    <property type="match status" value="1"/>
</dbReference>
<protein>
    <recommendedName>
        <fullName evidence="2">SusD-like N-terminal domain-containing protein</fullName>
    </recommendedName>
</protein>